<evidence type="ECO:0000313" key="3">
    <source>
        <dbReference type="Proteomes" id="UP000611500"/>
    </source>
</evidence>
<evidence type="ECO:0000313" key="2">
    <source>
        <dbReference type="EMBL" id="GHH00684.1"/>
    </source>
</evidence>
<proteinExistence type="predicted"/>
<evidence type="ECO:0000256" key="1">
    <source>
        <dbReference type="SAM" id="MobiDB-lite"/>
    </source>
</evidence>
<feature type="region of interest" description="Disordered" evidence="1">
    <location>
        <begin position="1"/>
        <end position="28"/>
    </location>
</feature>
<protein>
    <submittedName>
        <fullName evidence="2">Uncharacterized protein</fullName>
    </submittedName>
</protein>
<comment type="caution">
    <text evidence="2">The sequence shown here is derived from an EMBL/GenBank/DDBJ whole genome shotgun (WGS) entry which is preliminary data.</text>
</comment>
<keyword evidence="3" id="KW-1185">Reference proteome</keyword>
<name>A0A8J3HBR2_9RHOB</name>
<organism evidence="2 3">
    <name type="scientific">Pseudodonghicola xiamenensis</name>
    <dbReference type="NCBI Taxonomy" id="337702"/>
    <lineage>
        <taxon>Bacteria</taxon>
        <taxon>Pseudomonadati</taxon>
        <taxon>Pseudomonadota</taxon>
        <taxon>Alphaproteobacteria</taxon>
        <taxon>Rhodobacterales</taxon>
        <taxon>Paracoccaceae</taxon>
        <taxon>Pseudodonghicola</taxon>
    </lineage>
</organism>
<dbReference type="Proteomes" id="UP000611500">
    <property type="component" value="Unassembled WGS sequence"/>
</dbReference>
<accession>A0A8J3HBR2</accession>
<reference evidence="2" key="1">
    <citation type="journal article" date="2014" name="Int. J. Syst. Evol. Microbiol.">
        <title>Complete genome sequence of Corynebacterium casei LMG S-19264T (=DSM 44701T), isolated from a smear-ripened cheese.</title>
        <authorList>
            <consortium name="US DOE Joint Genome Institute (JGI-PGF)"/>
            <person name="Walter F."/>
            <person name="Albersmeier A."/>
            <person name="Kalinowski J."/>
            <person name="Ruckert C."/>
        </authorList>
    </citation>
    <scope>NUCLEOTIDE SEQUENCE</scope>
    <source>
        <strain evidence="2">CGMCC 1.7081</strain>
    </source>
</reference>
<dbReference type="AlphaFoldDB" id="A0A8J3HBR2"/>
<sequence>MSIAFQRHATVDAVAQPVKADAPEPGMQRPLRHMQTHQRHAISDQPFTIPDQKLFARSSIKPPGDQPGCQFGDRGKAEISIGHQRSLRVTVRNFNNI</sequence>
<dbReference type="EMBL" id="BNAP01000027">
    <property type="protein sequence ID" value="GHH00684.1"/>
    <property type="molecule type" value="Genomic_DNA"/>
</dbReference>
<reference evidence="2" key="2">
    <citation type="submission" date="2020-09" db="EMBL/GenBank/DDBJ databases">
        <authorList>
            <person name="Sun Q."/>
            <person name="Zhou Y."/>
        </authorList>
    </citation>
    <scope>NUCLEOTIDE SEQUENCE</scope>
    <source>
        <strain evidence="2">CGMCC 1.7081</strain>
    </source>
</reference>
<gene>
    <name evidence="2" type="ORF">GCM10010961_37530</name>
</gene>